<reference evidence="4 5" key="1">
    <citation type="submission" date="2011-05" db="EMBL/GenBank/DDBJ databases">
        <title>Whole genome sequence of Microlunatus phosphovorus NM-1.</title>
        <authorList>
            <person name="Hosoyama A."/>
            <person name="Sasaki K."/>
            <person name="Harada T."/>
            <person name="Igarashi R."/>
            <person name="Kawakoshi A."/>
            <person name="Sasagawa M."/>
            <person name="Fukada J."/>
            <person name="Nakamura S."/>
            <person name="Katano Y."/>
            <person name="Hanada S."/>
            <person name="Kamagata Y."/>
            <person name="Nakamura N."/>
            <person name="Yamazaki S."/>
            <person name="Fujita N."/>
        </authorList>
    </citation>
    <scope>NUCLEOTIDE SEQUENCE [LARGE SCALE GENOMIC DNA]</scope>
    <source>
        <strain evidence="5">ATCC 700054 / DSM 10555 / JCM 9379 / NBRC 101784 / NCIMB 13414 / VKM Ac-1990 / NM-1</strain>
    </source>
</reference>
<dbReference type="HOGENOM" id="CLU_142044_0_0_11"/>
<dbReference type="InterPro" id="IPR000182">
    <property type="entry name" value="GNAT_dom"/>
</dbReference>
<dbReference type="Pfam" id="PF13508">
    <property type="entry name" value="Acetyltransf_7"/>
    <property type="match status" value="1"/>
</dbReference>
<dbReference type="Proteomes" id="UP000007947">
    <property type="component" value="Chromosome"/>
</dbReference>
<dbReference type="InterPro" id="IPR050832">
    <property type="entry name" value="Bact_Acetyltransf"/>
</dbReference>
<dbReference type="STRING" id="1032480.MLP_09520"/>
<evidence type="ECO:0000313" key="5">
    <source>
        <dbReference type="Proteomes" id="UP000007947"/>
    </source>
</evidence>
<organism evidence="4 5">
    <name type="scientific">Microlunatus phosphovorus (strain ATCC 700054 / DSM 10555 / JCM 9379 / NBRC 101784 / NCIMB 13414 / VKM Ac-1990 / NM-1)</name>
    <dbReference type="NCBI Taxonomy" id="1032480"/>
    <lineage>
        <taxon>Bacteria</taxon>
        <taxon>Bacillati</taxon>
        <taxon>Actinomycetota</taxon>
        <taxon>Actinomycetes</taxon>
        <taxon>Propionibacteriales</taxon>
        <taxon>Propionibacteriaceae</taxon>
        <taxon>Microlunatus</taxon>
    </lineage>
</organism>
<dbReference type="SUPFAM" id="SSF55729">
    <property type="entry name" value="Acyl-CoA N-acyltransferases (Nat)"/>
    <property type="match status" value="1"/>
</dbReference>
<dbReference type="GO" id="GO:0016747">
    <property type="term" value="F:acyltransferase activity, transferring groups other than amino-acyl groups"/>
    <property type="evidence" value="ECO:0007669"/>
    <property type="project" value="InterPro"/>
</dbReference>
<feature type="domain" description="N-acetyltransferase" evidence="3">
    <location>
        <begin position="17"/>
        <end position="167"/>
    </location>
</feature>
<dbReference type="Gene3D" id="3.40.630.30">
    <property type="match status" value="1"/>
</dbReference>
<keyword evidence="2" id="KW-0012">Acyltransferase</keyword>
<gene>
    <name evidence="4" type="ordered locus">MLP_09520</name>
</gene>
<dbReference type="eggNOG" id="COG0456">
    <property type="taxonomic scope" value="Bacteria"/>
</dbReference>
<dbReference type="AlphaFoldDB" id="F5XMP3"/>
<keyword evidence="5" id="KW-1185">Reference proteome</keyword>
<proteinExistence type="predicted"/>
<sequence>MPHRGDAAEVTPTTSPVTIAARRDPAGVERVLRSLPQWFGIEEAIQQYIRDAADLAYESLTAWSGDRCVGVALIRRHYPETGELHLLAVHAAYRRTGVGQRLVRRAASDLISTGAQLFSVHTVGPSYQDTGYAQTRDFYASMGFVPLEEHQGLDWTGPTLILVKPLR</sequence>
<evidence type="ECO:0000256" key="1">
    <source>
        <dbReference type="ARBA" id="ARBA00022679"/>
    </source>
</evidence>
<dbReference type="PANTHER" id="PTHR43877">
    <property type="entry name" value="AMINOALKYLPHOSPHONATE N-ACETYLTRANSFERASE-RELATED-RELATED"/>
    <property type="match status" value="1"/>
</dbReference>
<dbReference type="InterPro" id="IPR016181">
    <property type="entry name" value="Acyl_CoA_acyltransferase"/>
</dbReference>
<protein>
    <recommendedName>
        <fullName evidence="3">N-acetyltransferase domain-containing protein</fullName>
    </recommendedName>
</protein>
<keyword evidence="1" id="KW-0808">Transferase</keyword>
<name>F5XMP3_MICPN</name>
<evidence type="ECO:0000259" key="3">
    <source>
        <dbReference type="PROSITE" id="PS51186"/>
    </source>
</evidence>
<dbReference type="EMBL" id="AP012204">
    <property type="protein sequence ID" value="BAK33966.1"/>
    <property type="molecule type" value="Genomic_DNA"/>
</dbReference>
<evidence type="ECO:0000313" key="4">
    <source>
        <dbReference type="EMBL" id="BAK33966.1"/>
    </source>
</evidence>
<dbReference type="PROSITE" id="PS51186">
    <property type="entry name" value="GNAT"/>
    <property type="match status" value="1"/>
</dbReference>
<dbReference type="CDD" id="cd04301">
    <property type="entry name" value="NAT_SF"/>
    <property type="match status" value="1"/>
</dbReference>
<accession>F5XMP3</accession>
<dbReference type="KEGG" id="mph:MLP_09520"/>
<evidence type="ECO:0000256" key="2">
    <source>
        <dbReference type="ARBA" id="ARBA00023315"/>
    </source>
</evidence>